<protein>
    <submittedName>
        <fullName evidence="1">Uncharacterized protein</fullName>
    </submittedName>
</protein>
<dbReference type="Proteomes" id="UP001396334">
    <property type="component" value="Unassembled WGS sequence"/>
</dbReference>
<organism evidence="1 2">
    <name type="scientific">Hibiscus sabdariffa</name>
    <name type="common">roselle</name>
    <dbReference type="NCBI Taxonomy" id="183260"/>
    <lineage>
        <taxon>Eukaryota</taxon>
        <taxon>Viridiplantae</taxon>
        <taxon>Streptophyta</taxon>
        <taxon>Embryophyta</taxon>
        <taxon>Tracheophyta</taxon>
        <taxon>Spermatophyta</taxon>
        <taxon>Magnoliopsida</taxon>
        <taxon>eudicotyledons</taxon>
        <taxon>Gunneridae</taxon>
        <taxon>Pentapetalae</taxon>
        <taxon>rosids</taxon>
        <taxon>malvids</taxon>
        <taxon>Malvales</taxon>
        <taxon>Malvaceae</taxon>
        <taxon>Malvoideae</taxon>
        <taxon>Hibiscus</taxon>
    </lineage>
</organism>
<evidence type="ECO:0000313" key="2">
    <source>
        <dbReference type="Proteomes" id="UP001396334"/>
    </source>
</evidence>
<comment type="caution">
    <text evidence="1">The sequence shown here is derived from an EMBL/GenBank/DDBJ whole genome shotgun (WGS) entry which is preliminary data.</text>
</comment>
<keyword evidence="2" id="KW-1185">Reference proteome</keyword>
<dbReference type="EMBL" id="JBBPBN010000143">
    <property type="protein sequence ID" value="KAK8975584.1"/>
    <property type="molecule type" value="Genomic_DNA"/>
</dbReference>
<name>A0ABR2NHH6_9ROSI</name>
<accession>A0ABR2NHH6</accession>
<sequence>MTGKKTRTEKILANVFVEGSSSGREGFVITSKTAIEMVTKYFTSFSTVLYKFVPSSGIHLVGLCDSSSRCRVTAIGTGVFFWW</sequence>
<reference evidence="1 2" key="1">
    <citation type="journal article" date="2024" name="G3 (Bethesda)">
        <title>Genome assembly of Hibiscus sabdariffa L. provides insights into metabolisms of medicinal natural products.</title>
        <authorList>
            <person name="Kim T."/>
        </authorList>
    </citation>
    <scope>NUCLEOTIDE SEQUENCE [LARGE SCALE GENOMIC DNA]</scope>
    <source>
        <strain evidence="1">TK-2024</strain>
        <tissue evidence="1">Old leaves</tissue>
    </source>
</reference>
<gene>
    <name evidence="1" type="ORF">V6N11_055729</name>
</gene>
<proteinExistence type="predicted"/>
<evidence type="ECO:0000313" key="1">
    <source>
        <dbReference type="EMBL" id="KAK8975584.1"/>
    </source>
</evidence>